<dbReference type="InterPro" id="IPR032710">
    <property type="entry name" value="NTF2-like_dom_sf"/>
</dbReference>
<protein>
    <recommendedName>
        <fullName evidence="1">SnoaL-like domain-containing protein</fullName>
    </recommendedName>
</protein>
<evidence type="ECO:0000313" key="2">
    <source>
        <dbReference type="EMBL" id="OUC98790.1"/>
    </source>
</evidence>
<accession>A0A243RUD2</accession>
<name>A0A243RUD2_9ACTN</name>
<sequence length="135" mass="14860">MATPQEIFERYVWAGAMTRNAAALAEMFTVDGVFEAPLAPAGGAFPRRLEGREEIRREMAAYYERSAPDTGRTVNVEKSRYVLHTTADPDVFVIEIDTAFDGPAGVTTVSLVQIFRLRDGKIALLRDYFAPEGGG</sequence>
<proteinExistence type="predicted"/>
<gene>
    <name evidence="2" type="ORF">CA984_05970</name>
</gene>
<dbReference type="Pfam" id="PF12680">
    <property type="entry name" value="SnoaL_2"/>
    <property type="match status" value="1"/>
</dbReference>
<comment type="caution">
    <text evidence="2">The sequence shown here is derived from an EMBL/GenBank/DDBJ whole genome shotgun (WGS) entry which is preliminary data.</text>
</comment>
<dbReference type="AlphaFoldDB" id="A0A243RUD2"/>
<evidence type="ECO:0000313" key="3">
    <source>
        <dbReference type="Proteomes" id="UP000194761"/>
    </source>
</evidence>
<dbReference type="Gene3D" id="3.10.450.50">
    <property type="match status" value="1"/>
</dbReference>
<organism evidence="2 3">
    <name type="scientific">Streptosporangium minutum</name>
    <dbReference type="NCBI Taxonomy" id="569862"/>
    <lineage>
        <taxon>Bacteria</taxon>
        <taxon>Bacillati</taxon>
        <taxon>Actinomycetota</taxon>
        <taxon>Actinomycetes</taxon>
        <taxon>Streptosporangiales</taxon>
        <taxon>Streptosporangiaceae</taxon>
        <taxon>Streptosporangium</taxon>
    </lineage>
</organism>
<dbReference type="InterPro" id="IPR037401">
    <property type="entry name" value="SnoaL-like"/>
</dbReference>
<dbReference type="SUPFAM" id="SSF54427">
    <property type="entry name" value="NTF2-like"/>
    <property type="match status" value="1"/>
</dbReference>
<keyword evidence="3" id="KW-1185">Reference proteome</keyword>
<dbReference type="Proteomes" id="UP000194761">
    <property type="component" value="Unassembled WGS sequence"/>
</dbReference>
<dbReference type="EMBL" id="NGFP01000016">
    <property type="protein sequence ID" value="OUC98790.1"/>
    <property type="molecule type" value="Genomic_DNA"/>
</dbReference>
<feature type="domain" description="SnoaL-like" evidence="1">
    <location>
        <begin position="14"/>
        <end position="123"/>
    </location>
</feature>
<dbReference type="RefSeq" id="WP_086569032.1">
    <property type="nucleotide sequence ID" value="NZ_NGFP01000016.1"/>
</dbReference>
<reference evidence="2 3" key="1">
    <citation type="submission" date="2017-05" db="EMBL/GenBank/DDBJ databases">
        <title>Biotechnological potential of actinobacteria isolated from South African environments.</title>
        <authorList>
            <person name="Le Roes-Hill M."/>
            <person name="Prins A."/>
            <person name="Durrell K.A."/>
        </authorList>
    </citation>
    <scope>NUCLEOTIDE SEQUENCE [LARGE SCALE GENOMIC DNA]</scope>
    <source>
        <strain evidence="2">M26</strain>
    </source>
</reference>
<evidence type="ECO:0000259" key="1">
    <source>
        <dbReference type="Pfam" id="PF12680"/>
    </source>
</evidence>